<reference evidence="2 3" key="1">
    <citation type="submission" date="2006-06" db="EMBL/GenBank/DDBJ databases">
        <authorList>
            <person name="Moran M.A."/>
            <person name="Ferriera S."/>
            <person name="Johnson J."/>
            <person name="Kravitz S."/>
            <person name="Beeson K."/>
            <person name="Sutton G."/>
            <person name="Rogers Y.-H."/>
            <person name="Friedman R."/>
            <person name="Frazier M."/>
            <person name="Venter J.C."/>
        </authorList>
    </citation>
    <scope>NUCLEOTIDE SEQUENCE [LARGE SCALE GENOMIC DNA]</scope>
    <source>
        <strain evidence="2 3">E-37</strain>
    </source>
</reference>
<dbReference type="AlphaFoldDB" id="A3K902"/>
<keyword evidence="1" id="KW-0472">Membrane</keyword>
<keyword evidence="1" id="KW-0812">Transmembrane</keyword>
<evidence type="ECO:0000313" key="2">
    <source>
        <dbReference type="EMBL" id="EBA06385.1"/>
    </source>
</evidence>
<sequence>MPEDPELSFVLCIVAGALAVAAGAFGALSFAPSACALLGVLATLRICWLDDNIANDLLDREQLPPSYINAQRRQRWLEALLLGRAVPQETPTPAQVATRMRAEVQVWSAIVVAGAAAMLARTAPFGMLVSCGLALWAFLWAFRFADRLSATLWLVETGRVLPREDLLRRVSWAYSGRNDRNR</sequence>
<name>A3K902_SAGS3</name>
<proteinExistence type="predicted"/>
<dbReference type="Proteomes" id="UP000005713">
    <property type="component" value="Unassembled WGS sequence"/>
</dbReference>
<dbReference type="RefSeq" id="WP_005862712.1">
    <property type="nucleotide sequence ID" value="NZ_AAYA01000016.1"/>
</dbReference>
<evidence type="ECO:0000313" key="3">
    <source>
        <dbReference type="Proteomes" id="UP000005713"/>
    </source>
</evidence>
<evidence type="ECO:0000256" key="1">
    <source>
        <dbReference type="SAM" id="Phobius"/>
    </source>
</evidence>
<comment type="caution">
    <text evidence="2">The sequence shown here is derived from an EMBL/GenBank/DDBJ whole genome shotgun (WGS) entry which is preliminary data.</text>
</comment>
<protein>
    <submittedName>
        <fullName evidence="2">Uncharacterized protein</fullName>
    </submittedName>
</protein>
<keyword evidence="1" id="KW-1133">Transmembrane helix</keyword>
<accession>A3K902</accession>
<dbReference type="EMBL" id="AAYA01000016">
    <property type="protein sequence ID" value="EBA06385.1"/>
    <property type="molecule type" value="Genomic_DNA"/>
</dbReference>
<organism evidence="2 3">
    <name type="scientific">Sagittula stellata (strain ATCC 700073 / DSM 11524 / E-37)</name>
    <dbReference type="NCBI Taxonomy" id="388399"/>
    <lineage>
        <taxon>Bacteria</taxon>
        <taxon>Pseudomonadati</taxon>
        <taxon>Pseudomonadota</taxon>
        <taxon>Alphaproteobacteria</taxon>
        <taxon>Rhodobacterales</taxon>
        <taxon>Roseobacteraceae</taxon>
        <taxon>Sagittula</taxon>
    </lineage>
</organism>
<feature type="transmembrane region" description="Helical" evidence="1">
    <location>
        <begin position="123"/>
        <end position="142"/>
    </location>
</feature>
<keyword evidence="3" id="KW-1185">Reference proteome</keyword>
<gene>
    <name evidence="2" type="ORF">SSE37_18145</name>
</gene>